<evidence type="ECO:0000313" key="3">
    <source>
        <dbReference type="Proteomes" id="UP000887226"/>
    </source>
</evidence>
<dbReference type="EMBL" id="MU254479">
    <property type="protein sequence ID" value="KAG9240340.1"/>
    <property type="molecule type" value="Genomic_DNA"/>
</dbReference>
<feature type="chain" id="PRO_5040272141" evidence="1">
    <location>
        <begin position="22"/>
        <end position="215"/>
    </location>
</feature>
<sequence>MVQITLALATMATSLFQLATAAPAHLVDFTQAEETFHASVINRTATSLTKRYTDGEGTYVTSDSVHHYASGVKCWNDWFLVSQAIDYLPWEVSSGKQYCTGTDSCYVASLSGKQHCETTSITINAGVTSEIFTLSVSYGYDVQDCVTASDTSACIWTDGQCHVVWTQQQILKSHGYTRRRCNENGDYTAWMEDYENSTPTSIVNYGCGSSCDDSA</sequence>
<name>A0A9P7YV48_9HELO</name>
<feature type="signal peptide" evidence="1">
    <location>
        <begin position="1"/>
        <end position="21"/>
    </location>
</feature>
<gene>
    <name evidence="2" type="ORF">BJ878DRAFT_526623</name>
</gene>
<comment type="caution">
    <text evidence="2">The sequence shown here is derived from an EMBL/GenBank/DDBJ whole genome shotgun (WGS) entry which is preliminary data.</text>
</comment>
<evidence type="ECO:0000256" key="1">
    <source>
        <dbReference type="SAM" id="SignalP"/>
    </source>
</evidence>
<proteinExistence type="predicted"/>
<keyword evidence="3" id="KW-1185">Reference proteome</keyword>
<dbReference type="OrthoDB" id="4817850at2759"/>
<reference evidence="2" key="1">
    <citation type="journal article" date="2021" name="IMA Fungus">
        <title>Genomic characterization of three marine fungi, including Emericellopsis atlantica sp. nov. with signatures of a generalist lifestyle and marine biomass degradation.</title>
        <authorList>
            <person name="Hagestad O.C."/>
            <person name="Hou L."/>
            <person name="Andersen J.H."/>
            <person name="Hansen E.H."/>
            <person name="Altermark B."/>
            <person name="Li C."/>
            <person name="Kuhnert E."/>
            <person name="Cox R.J."/>
            <person name="Crous P.W."/>
            <person name="Spatafora J.W."/>
            <person name="Lail K."/>
            <person name="Amirebrahimi M."/>
            <person name="Lipzen A."/>
            <person name="Pangilinan J."/>
            <person name="Andreopoulos W."/>
            <person name="Hayes R.D."/>
            <person name="Ng V."/>
            <person name="Grigoriev I.V."/>
            <person name="Jackson S.A."/>
            <person name="Sutton T.D.S."/>
            <person name="Dobson A.D.W."/>
            <person name="Rama T."/>
        </authorList>
    </citation>
    <scope>NUCLEOTIDE SEQUENCE</scope>
    <source>
        <strain evidence="2">TRa3180A</strain>
    </source>
</reference>
<accession>A0A9P7YV48</accession>
<evidence type="ECO:0000313" key="2">
    <source>
        <dbReference type="EMBL" id="KAG9240340.1"/>
    </source>
</evidence>
<keyword evidence="1" id="KW-0732">Signal</keyword>
<organism evidence="2 3">
    <name type="scientific">Calycina marina</name>
    <dbReference type="NCBI Taxonomy" id="1763456"/>
    <lineage>
        <taxon>Eukaryota</taxon>
        <taxon>Fungi</taxon>
        <taxon>Dikarya</taxon>
        <taxon>Ascomycota</taxon>
        <taxon>Pezizomycotina</taxon>
        <taxon>Leotiomycetes</taxon>
        <taxon>Helotiales</taxon>
        <taxon>Pezizellaceae</taxon>
        <taxon>Calycina</taxon>
    </lineage>
</organism>
<dbReference type="Proteomes" id="UP000887226">
    <property type="component" value="Unassembled WGS sequence"/>
</dbReference>
<dbReference type="AlphaFoldDB" id="A0A9P7YV48"/>
<protein>
    <submittedName>
        <fullName evidence="2">Uncharacterized protein</fullName>
    </submittedName>
</protein>